<dbReference type="Ensembl" id="ENSGALT00010001327.1">
    <property type="protein sequence ID" value="ENSGALP00010000698.1"/>
    <property type="gene ID" value="ENSGALG00010000629.1"/>
</dbReference>
<protein>
    <submittedName>
        <fullName evidence="2">Uncharacterized protein</fullName>
    </submittedName>
</protein>
<proteinExistence type="predicted"/>
<reference evidence="2" key="2">
    <citation type="submission" date="2025-09" db="UniProtKB">
        <authorList>
            <consortium name="Ensembl"/>
        </authorList>
    </citation>
    <scope>IDENTIFICATION</scope>
    <source>
        <strain evidence="2">broiler</strain>
    </source>
</reference>
<reference evidence="2" key="1">
    <citation type="submission" date="2025-08" db="UniProtKB">
        <authorList>
            <consortium name="Ensembl"/>
        </authorList>
    </citation>
    <scope>IDENTIFICATION</scope>
    <source>
        <strain evidence="2">broiler</strain>
    </source>
</reference>
<name>A0A8V0X5R3_CHICK</name>
<evidence type="ECO:0000313" key="2">
    <source>
        <dbReference type="Ensembl" id="ENSGALP00010000698.1"/>
    </source>
</evidence>
<accession>A0A8V0X5R3</accession>
<organism evidence="2 3">
    <name type="scientific">Gallus gallus</name>
    <name type="common">Chicken</name>
    <dbReference type="NCBI Taxonomy" id="9031"/>
    <lineage>
        <taxon>Eukaryota</taxon>
        <taxon>Metazoa</taxon>
        <taxon>Chordata</taxon>
        <taxon>Craniata</taxon>
        <taxon>Vertebrata</taxon>
        <taxon>Euteleostomi</taxon>
        <taxon>Archelosauria</taxon>
        <taxon>Archosauria</taxon>
        <taxon>Dinosauria</taxon>
        <taxon>Saurischia</taxon>
        <taxon>Theropoda</taxon>
        <taxon>Coelurosauria</taxon>
        <taxon>Aves</taxon>
        <taxon>Neognathae</taxon>
        <taxon>Galloanserae</taxon>
        <taxon>Galliformes</taxon>
        <taxon>Phasianidae</taxon>
        <taxon>Phasianinae</taxon>
        <taxon>Gallus</taxon>
    </lineage>
</organism>
<evidence type="ECO:0000256" key="1">
    <source>
        <dbReference type="SAM" id="MobiDB-lite"/>
    </source>
</evidence>
<sequence length="153" mass="16721">MGWLWAYYGMQTHGQQVALGPIMGSLWGPYGVAMGLLWDADSRPAGGSRSHYGVPMGSLWGGYGPIMGCRLTASRWLSVSPQKLFQKPTSRRCVSRSNSAPRSSGSKARRPPANSGPPQTASRQPRLRALWDGLGCEGTHRDTWGHIETHRDT</sequence>
<dbReference type="AlphaFoldDB" id="A0A8V0X5R3"/>
<keyword evidence="3" id="KW-1185">Reference proteome</keyword>
<feature type="compositionally biased region" description="Low complexity" evidence="1">
    <location>
        <begin position="95"/>
        <end position="106"/>
    </location>
</feature>
<dbReference type="Proteomes" id="UP000000539">
    <property type="component" value="Unassembled WGS sequence"/>
</dbReference>
<feature type="region of interest" description="Disordered" evidence="1">
    <location>
        <begin position="88"/>
        <end position="126"/>
    </location>
</feature>
<evidence type="ECO:0000313" key="3">
    <source>
        <dbReference type="Proteomes" id="UP000000539"/>
    </source>
</evidence>